<comment type="caution">
    <text evidence="1">The sequence shown here is derived from an EMBL/GenBank/DDBJ whole genome shotgun (WGS) entry which is preliminary data.</text>
</comment>
<accession>A0A1D3DZ35</accession>
<organism evidence="1 2">
    <name type="scientific">Streptomyces thermolilacinus SPC6</name>
    <dbReference type="NCBI Taxonomy" id="1306406"/>
    <lineage>
        <taxon>Bacteria</taxon>
        <taxon>Bacillati</taxon>
        <taxon>Actinomycetota</taxon>
        <taxon>Actinomycetes</taxon>
        <taxon>Kitasatosporales</taxon>
        <taxon>Streptomycetaceae</taxon>
        <taxon>Streptomyces</taxon>
    </lineage>
</organism>
<dbReference type="STRING" id="1306406.J116_027200"/>
<proteinExistence type="predicted"/>
<dbReference type="EMBL" id="ASHX02000001">
    <property type="protein sequence ID" value="OEJ97593.1"/>
    <property type="molecule type" value="Genomic_DNA"/>
</dbReference>
<protein>
    <submittedName>
        <fullName evidence="1">Uncharacterized protein</fullName>
    </submittedName>
</protein>
<dbReference type="Proteomes" id="UP000095329">
    <property type="component" value="Unassembled WGS sequence"/>
</dbReference>
<sequence length="94" mass="10218">MSEYCNLGGETLWNPSQGASRMFRRHVALFEAELGLPSGIGSMGDSDEFRIDPAALATFVTALLERHRRTTRASRASARTAACGWARSTARSSI</sequence>
<reference evidence="1 2" key="1">
    <citation type="journal article" date="2013" name="Genome Announc.">
        <title>Genome Sequence of Streptomyces violaceusniger Strain SPC6, a Halotolerant Streptomycete That Exhibits Rapid Growth and Development.</title>
        <authorList>
            <person name="Chen X."/>
            <person name="Zhang B."/>
            <person name="Zhang W."/>
            <person name="Wu X."/>
            <person name="Zhang M."/>
            <person name="Chen T."/>
            <person name="Liu G."/>
            <person name="Dyson P."/>
        </authorList>
    </citation>
    <scope>NUCLEOTIDE SEQUENCE [LARGE SCALE GENOMIC DNA]</scope>
    <source>
        <strain evidence="1 2">SPC6</strain>
    </source>
</reference>
<evidence type="ECO:0000313" key="1">
    <source>
        <dbReference type="EMBL" id="OEJ97593.1"/>
    </source>
</evidence>
<dbReference type="OrthoDB" id="3475539at2"/>
<dbReference type="RefSeq" id="WP_023590246.1">
    <property type="nucleotide sequence ID" value="NZ_ASHX02000001.1"/>
</dbReference>
<dbReference type="Pfam" id="PF19564">
    <property type="entry name" value="DUF6086"/>
    <property type="match status" value="1"/>
</dbReference>
<keyword evidence="2" id="KW-1185">Reference proteome</keyword>
<name>A0A1D3DZ35_9ACTN</name>
<dbReference type="InterPro" id="IPR045732">
    <property type="entry name" value="DUF6086"/>
</dbReference>
<gene>
    <name evidence="1" type="ORF">J116_027200</name>
</gene>
<evidence type="ECO:0000313" key="2">
    <source>
        <dbReference type="Proteomes" id="UP000095329"/>
    </source>
</evidence>
<dbReference type="AlphaFoldDB" id="A0A1D3DZ35"/>